<accession>A0A9P6GYH0</accession>
<evidence type="ECO:0008006" key="3">
    <source>
        <dbReference type="Google" id="ProtNLM"/>
    </source>
</evidence>
<dbReference type="PANTHER" id="PTHR35450">
    <property type="entry name" value="REVERSE TRANSCRIPTASE DOMAIN-CONTAINING PROTEIN"/>
    <property type="match status" value="1"/>
</dbReference>
<sequence>TPTFSLKDSILWLTKGNNRAREGVVLCYLQDRNMFLEENVNCPHCKENRRTVDHIATKCDRMLSFDYTSRHNVVVRCITLQLWLTYNLKSSKKIRNHSVQEIVSNDKVEIRIKTDVKIQFNKPDIFVYDKVKKEISIIETRFTSLDNLQTVEIEKTRKYV</sequence>
<protein>
    <recommendedName>
        <fullName evidence="3">Reverse transcriptase</fullName>
    </recommendedName>
</protein>
<name>A0A9P6GYH0_9MICR</name>
<dbReference type="EMBL" id="SBJO01000121">
    <property type="protein sequence ID" value="KAF9762918.1"/>
    <property type="molecule type" value="Genomic_DNA"/>
</dbReference>
<gene>
    <name evidence="1" type="ORF">NGRA_1675</name>
</gene>
<dbReference type="Proteomes" id="UP000740883">
    <property type="component" value="Unassembled WGS sequence"/>
</dbReference>
<reference evidence="1 2" key="1">
    <citation type="journal article" date="2020" name="Genome Biol. Evol.">
        <title>Comparative genomics of strictly vertically transmitted, feminizing microsporidia endosymbionts of amphipod crustaceans.</title>
        <authorList>
            <person name="Cormier A."/>
            <person name="Chebbi M.A."/>
            <person name="Giraud I."/>
            <person name="Wattier R."/>
            <person name="Teixeira M."/>
            <person name="Gilbert C."/>
            <person name="Rigaud T."/>
            <person name="Cordaux R."/>
        </authorList>
    </citation>
    <scope>NUCLEOTIDE SEQUENCE [LARGE SCALE GENOMIC DNA]</scope>
    <source>
        <strain evidence="1 2">Ou3-Ou53</strain>
    </source>
</reference>
<proteinExistence type="predicted"/>
<feature type="non-terminal residue" evidence="1">
    <location>
        <position position="1"/>
    </location>
</feature>
<keyword evidence="2" id="KW-1185">Reference proteome</keyword>
<dbReference type="OrthoDB" id="2194416at2759"/>
<evidence type="ECO:0000313" key="2">
    <source>
        <dbReference type="Proteomes" id="UP000740883"/>
    </source>
</evidence>
<evidence type="ECO:0000313" key="1">
    <source>
        <dbReference type="EMBL" id="KAF9762918.1"/>
    </source>
</evidence>
<dbReference type="AlphaFoldDB" id="A0A9P6GYH0"/>
<comment type="caution">
    <text evidence="1">The sequence shown here is derived from an EMBL/GenBank/DDBJ whole genome shotgun (WGS) entry which is preliminary data.</text>
</comment>
<organism evidence="1 2">
    <name type="scientific">Nosema granulosis</name>
    <dbReference type="NCBI Taxonomy" id="83296"/>
    <lineage>
        <taxon>Eukaryota</taxon>
        <taxon>Fungi</taxon>
        <taxon>Fungi incertae sedis</taxon>
        <taxon>Microsporidia</taxon>
        <taxon>Nosematidae</taxon>
        <taxon>Nosema</taxon>
    </lineage>
</organism>
<dbReference type="PANTHER" id="PTHR35450:SF2">
    <property type="entry name" value="REVERSE TRANSCRIPTASE DOMAIN-CONTAINING PROTEIN"/>
    <property type="match status" value="1"/>
</dbReference>